<feature type="compositionally biased region" description="Low complexity" evidence="1">
    <location>
        <begin position="285"/>
        <end position="301"/>
    </location>
</feature>
<organism evidence="2 3">
    <name type="scientific">Gonium pectorale</name>
    <name type="common">Green alga</name>
    <dbReference type="NCBI Taxonomy" id="33097"/>
    <lineage>
        <taxon>Eukaryota</taxon>
        <taxon>Viridiplantae</taxon>
        <taxon>Chlorophyta</taxon>
        <taxon>core chlorophytes</taxon>
        <taxon>Chlorophyceae</taxon>
        <taxon>CS clade</taxon>
        <taxon>Chlamydomonadales</taxon>
        <taxon>Volvocaceae</taxon>
        <taxon>Gonium</taxon>
    </lineage>
</organism>
<gene>
    <name evidence="2" type="ORF">GPECTOR_48g411</name>
</gene>
<feature type="compositionally biased region" description="Basic and acidic residues" evidence="1">
    <location>
        <begin position="272"/>
        <end position="281"/>
    </location>
</feature>
<evidence type="ECO:0000256" key="1">
    <source>
        <dbReference type="SAM" id="MobiDB-lite"/>
    </source>
</evidence>
<evidence type="ECO:0000313" key="3">
    <source>
        <dbReference type="Proteomes" id="UP000075714"/>
    </source>
</evidence>
<feature type="region of interest" description="Disordered" evidence="1">
    <location>
        <begin position="92"/>
        <end position="111"/>
    </location>
</feature>
<keyword evidence="3" id="KW-1185">Reference proteome</keyword>
<feature type="compositionally biased region" description="Basic and acidic residues" evidence="1">
    <location>
        <begin position="206"/>
        <end position="216"/>
    </location>
</feature>
<feature type="compositionally biased region" description="Acidic residues" evidence="1">
    <location>
        <begin position="217"/>
        <end position="234"/>
    </location>
</feature>
<feature type="region of interest" description="Disordered" evidence="1">
    <location>
        <begin position="143"/>
        <end position="301"/>
    </location>
</feature>
<evidence type="ECO:0000313" key="2">
    <source>
        <dbReference type="EMBL" id="KXZ45979.1"/>
    </source>
</evidence>
<dbReference type="EMBL" id="LSYV01000049">
    <property type="protein sequence ID" value="KXZ45979.1"/>
    <property type="molecule type" value="Genomic_DNA"/>
</dbReference>
<name>A0A150G807_GONPE</name>
<feature type="compositionally biased region" description="Basic and acidic residues" evidence="1">
    <location>
        <begin position="163"/>
        <end position="178"/>
    </location>
</feature>
<feature type="compositionally biased region" description="Pro residues" evidence="1">
    <location>
        <begin position="192"/>
        <end position="204"/>
    </location>
</feature>
<dbReference type="AlphaFoldDB" id="A0A150G807"/>
<proteinExistence type="predicted"/>
<dbReference type="Proteomes" id="UP000075714">
    <property type="component" value="Unassembled WGS sequence"/>
</dbReference>
<reference evidence="3" key="1">
    <citation type="journal article" date="2016" name="Nat. Commun.">
        <title>The Gonium pectorale genome demonstrates co-option of cell cycle regulation during the evolution of multicellularity.</title>
        <authorList>
            <person name="Hanschen E.R."/>
            <person name="Marriage T.N."/>
            <person name="Ferris P.J."/>
            <person name="Hamaji T."/>
            <person name="Toyoda A."/>
            <person name="Fujiyama A."/>
            <person name="Neme R."/>
            <person name="Noguchi H."/>
            <person name="Minakuchi Y."/>
            <person name="Suzuki M."/>
            <person name="Kawai-Toyooka H."/>
            <person name="Smith D.R."/>
            <person name="Sparks H."/>
            <person name="Anderson J."/>
            <person name="Bakaric R."/>
            <person name="Luria V."/>
            <person name="Karger A."/>
            <person name="Kirschner M.W."/>
            <person name="Durand P.M."/>
            <person name="Michod R.E."/>
            <person name="Nozaki H."/>
            <person name="Olson B.J."/>
        </authorList>
    </citation>
    <scope>NUCLEOTIDE SEQUENCE [LARGE SCALE GENOMIC DNA]</scope>
    <source>
        <strain evidence="3">NIES-2863</strain>
    </source>
</reference>
<feature type="compositionally biased region" description="Basic and acidic residues" evidence="1">
    <location>
        <begin position="94"/>
        <end position="111"/>
    </location>
</feature>
<accession>A0A150G807</accession>
<sequence length="301" mass="32267">MNMSVSRLVRDSAPVEFLVAYDDEAIDCLDDYLASNFLKFEKLRDILHRRVTSLGPDKAASKLSAPGQPCIIPAMLAESFVRDLVPEAIEEWEERDRKAPTGREETPKEKPGMFTVVFTHVAGAPSLLNQSYAKTQGINQAIAGGGSAVTPHGAGQDGTQGNDNREKDGGQEAAERAEGQGGPGRGASTTPAAPPGRQPRPQPGRQPRDELPRDTTADDTDSEEGASSESDGEGISEHPRHAHNRALVQPPGMQTGRPHRNRQPPAWLSRDAQQEEKENPPCKRPAAGAGAPAGKALRTQN</sequence>
<protein>
    <submittedName>
        <fullName evidence="2">Uncharacterized protein</fullName>
    </submittedName>
</protein>
<comment type="caution">
    <text evidence="2">The sequence shown here is derived from an EMBL/GenBank/DDBJ whole genome shotgun (WGS) entry which is preliminary data.</text>
</comment>